<keyword evidence="7" id="KW-1185">Reference proteome</keyword>
<feature type="compositionally biased region" description="Low complexity" evidence="3">
    <location>
        <begin position="189"/>
        <end position="198"/>
    </location>
</feature>
<keyword evidence="2" id="KW-0238">DNA-binding</keyword>
<dbReference type="EMBL" id="JNBR01001843">
    <property type="protein sequence ID" value="OQR84615.1"/>
    <property type="molecule type" value="Genomic_DNA"/>
</dbReference>
<dbReference type="Proteomes" id="UP000243579">
    <property type="component" value="Unassembled WGS sequence"/>
</dbReference>
<dbReference type="Pfam" id="PF00249">
    <property type="entry name" value="Myb_DNA-binding"/>
    <property type="match status" value="1"/>
</dbReference>
<dbReference type="PROSITE" id="PS51294">
    <property type="entry name" value="HTH_MYB"/>
    <property type="match status" value="3"/>
</dbReference>
<evidence type="ECO:0000259" key="4">
    <source>
        <dbReference type="PROSITE" id="PS50090"/>
    </source>
</evidence>
<feature type="domain" description="Myb-like" evidence="4">
    <location>
        <begin position="5"/>
        <end position="56"/>
    </location>
</feature>
<feature type="region of interest" description="Disordered" evidence="3">
    <location>
        <begin position="176"/>
        <end position="228"/>
    </location>
</feature>
<dbReference type="PANTHER" id="PTHR45614:SF274">
    <property type="entry name" value="MYB-LIKE DNA-BINDING PROTEIN"/>
    <property type="match status" value="1"/>
</dbReference>
<name>A0A1V9YFU3_ACHHY</name>
<dbReference type="Gene3D" id="1.10.10.60">
    <property type="entry name" value="Homeodomain-like"/>
    <property type="match status" value="3"/>
</dbReference>
<dbReference type="STRING" id="1202772.A0A1V9YFU3"/>
<evidence type="ECO:0000259" key="5">
    <source>
        <dbReference type="PROSITE" id="PS51294"/>
    </source>
</evidence>
<keyword evidence="1" id="KW-0677">Repeat</keyword>
<protein>
    <recommendedName>
        <fullName evidence="8">Myb-like DNA-binding protein</fullName>
    </recommendedName>
</protein>
<proteinExistence type="predicted"/>
<dbReference type="FunFam" id="1.10.10.60:FF:000010">
    <property type="entry name" value="Transcriptional activator Myb isoform A"/>
    <property type="match status" value="1"/>
</dbReference>
<evidence type="ECO:0000256" key="2">
    <source>
        <dbReference type="ARBA" id="ARBA00023125"/>
    </source>
</evidence>
<dbReference type="SMART" id="SM00717">
    <property type="entry name" value="SANT"/>
    <property type="match status" value="3"/>
</dbReference>
<dbReference type="PROSITE" id="PS50090">
    <property type="entry name" value="MYB_LIKE"/>
    <property type="match status" value="3"/>
</dbReference>
<evidence type="ECO:0008006" key="8">
    <source>
        <dbReference type="Google" id="ProtNLM"/>
    </source>
</evidence>
<dbReference type="OrthoDB" id="2143914at2759"/>
<dbReference type="GO" id="GO:0000978">
    <property type="term" value="F:RNA polymerase II cis-regulatory region sequence-specific DNA binding"/>
    <property type="evidence" value="ECO:0007669"/>
    <property type="project" value="TreeGrafter"/>
</dbReference>
<feature type="domain" description="HTH myb-type" evidence="5">
    <location>
        <begin position="12"/>
        <end position="57"/>
    </location>
</feature>
<comment type="caution">
    <text evidence="6">The sequence shown here is derived from an EMBL/GenBank/DDBJ whole genome shotgun (WGS) entry which is preliminary data.</text>
</comment>
<dbReference type="CDD" id="cd00167">
    <property type="entry name" value="SANT"/>
    <property type="match status" value="3"/>
</dbReference>
<accession>A0A1V9YFU3</accession>
<dbReference type="GO" id="GO:0000981">
    <property type="term" value="F:DNA-binding transcription factor activity, RNA polymerase II-specific"/>
    <property type="evidence" value="ECO:0007669"/>
    <property type="project" value="TreeGrafter"/>
</dbReference>
<sequence>MFADKSEMEEPTWSAHEDQVLRDAVFKHGGKQWRGIAEKFATKTPKDCQMRWHRLQNRSSSTKRPWTKDEDARMVDLIHRYGPRKWAVIASYLPGRNGKQCRERWHNQLNPAIKRDAWAKEEEELLLHMQAKYGNCWAKIAARMPGRCAPCEMKATHVCNSTDNSIKNHWYSSIQPKMKRAPPQPASPKPQKSKPAAPTQHVKHVISSPAVPTGNQAPAPPPLAEPEHDMLLDCEPPDPDKLFKGYSALTPTSGKRLEISLESPVSAEAHALHLPDPLLFADFDVRQDPMDEALDYWDIVHCWEMELLEFIPIDCDATPAPPLVDPEIEWLYDPRFV</sequence>
<gene>
    <name evidence="6" type="ORF">ACHHYP_13121</name>
</gene>
<dbReference type="InterPro" id="IPR009057">
    <property type="entry name" value="Homeodomain-like_sf"/>
</dbReference>
<dbReference type="AlphaFoldDB" id="A0A1V9YFU3"/>
<evidence type="ECO:0000313" key="6">
    <source>
        <dbReference type="EMBL" id="OQR84615.1"/>
    </source>
</evidence>
<dbReference type="InterPro" id="IPR017930">
    <property type="entry name" value="Myb_dom"/>
</dbReference>
<feature type="domain" description="HTH myb-type" evidence="5">
    <location>
        <begin position="114"/>
        <end position="178"/>
    </location>
</feature>
<organism evidence="6 7">
    <name type="scientific">Achlya hypogyna</name>
    <name type="common">Oomycete</name>
    <name type="synonym">Protoachlya hypogyna</name>
    <dbReference type="NCBI Taxonomy" id="1202772"/>
    <lineage>
        <taxon>Eukaryota</taxon>
        <taxon>Sar</taxon>
        <taxon>Stramenopiles</taxon>
        <taxon>Oomycota</taxon>
        <taxon>Saprolegniomycetes</taxon>
        <taxon>Saprolegniales</taxon>
        <taxon>Achlyaceae</taxon>
        <taxon>Achlya</taxon>
    </lineage>
</organism>
<dbReference type="InterPro" id="IPR001005">
    <property type="entry name" value="SANT/Myb"/>
</dbReference>
<evidence type="ECO:0000256" key="3">
    <source>
        <dbReference type="SAM" id="MobiDB-lite"/>
    </source>
</evidence>
<evidence type="ECO:0000256" key="1">
    <source>
        <dbReference type="ARBA" id="ARBA00022737"/>
    </source>
</evidence>
<dbReference type="GO" id="GO:0005634">
    <property type="term" value="C:nucleus"/>
    <property type="evidence" value="ECO:0007669"/>
    <property type="project" value="TreeGrafter"/>
</dbReference>
<reference evidence="6 7" key="1">
    <citation type="journal article" date="2014" name="Genome Biol. Evol.">
        <title>The secreted proteins of Achlya hypogyna and Thraustotheca clavata identify the ancestral oomycete secretome and reveal gene acquisitions by horizontal gene transfer.</title>
        <authorList>
            <person name="Misner I."/>
            <person name="Blouin N."/>
            <person name="Leonard G."/>
            <person name="Richards T.A."/>
            <person name="Lane C.E."/>
        </authorList>
    </citation>
    <scope>NUCLEOTIDE SEQUENCE [LARGE SCALE GENOMIC DNA]</scope>
    <source>
        <strain evidence="6 7">ATCC 48635</strain>
    </source>
</reference>
<dbReference type="PANTHER" id="PTHR45614">
    <property type="entry name" value="MYB PROTEIN-RELATED"/>
    <property type="match status" value="1"/>
</dbReference>
<feature type="domain" description="Myb-like" evidence="4">
    <location>
        <begin position="58"/>
        <end position="109"/>
    </location>
</feature>
<dbReference type="InterPro" id="IPR050560">
    <property type="entry name" value="MYB_TF"/>
</dbReference>
<feature type="domain" description="Myb-like" evidence="4">
    <location>
        <begin position="110"/>
        <end position="174"/>
    </location>
</feature>
<evidence type="ECO:0000313" key="7">
    <source>
        <dbReference type="Proteomes" id="UP000243579"/>
    </source>
</evidence>
<dbReference type="Pfam" id="PF13921">
    <property type="entry name" value="Myb_DNA-bind_6"/>
    <property type="match status" value="1"/>
</dbReference>
<feature type="domain" description="HTH myb-type" evidence="5">
    <location>
        <begin position="58"/>
        <end position="113"/>
    </location>
</feature>
<dbReference type="SUPFAM" id="SSF46689">
    <property type="entry name" value="Homeodomain-like"/>
    <property type="match status" value="2"/>
</dbReference>